<evidence type="ECO:0000313" key="2">
    <source>
        <dbReference type="Proteomes" id="UP000010388"/>
    </source>
</evidence>
<accession>K9P6C0</accession>
<proteinExistence type="predicted"/>
<dbReference type="Proteomes" id="UP000010388">
    <property type="component" value="Chromosome"/>
</dbReference>
<dbReference type="RefSeq" id="WP_015109121.1">
    <property type="nucleotide sequence ID" value="NC_019675.1"/>
</dbReference>
<sequence length="154" mass="17108">MSIRCRREVLTPWACLARSPLVLPLLLAMEVAVGGGLAAPARAQAIPPQIPRDGWKDCEYNDKPLACVDEQVPGGLKIRWKDGQSMTYREVSGKGKDASGSDRLRDRLGGLWRRELFVQGNITLTNEANGNRIFVPLRFPCKPPLKGEVGYCRY</sequence>
<name>K9P6C0_CYAGP</name>
<protein>
    <submittedName>
        <fullName evidence="1">Uncharacterized protein</fullName>
    </submittedName>
</protein>
<organism evidence="1 2">
    <name type="scientific">Cyanobium gracile (strain ATCC 27147 / PCC 6307)</name>
    <dbReference type="NCBI Taxonomy" id="292564"/>
    <lineage>
        <taxon>Bacteria</taxon>
        <taxon>Bacillati</taxon>
        <taxon>Cyanobacteriota</taxon>
        <taxon>Cyanophyceae</taxon>
        <taxon>Synechococcales</taxon>
        <taxon>Prochlorococcaceae</taxon>
        <taxon>Cyanobium</taxon>
    </lineage>
</organism>
<dbReference type="HOGENOM" id="CLU_143364_0_0_3"/>
<gene>
    <name evidence="1" type="ordered locus">Cyagr_1506</name>
</gene>
<evidence type="ECO:0000313" key="1">
    <source>
        <dbReference type="EMBL" id="AFY28670.1"/>
    </source>
</evidence>
<dbReference type="KEGG" id="cgc:Cyagr_1506"/>
<dbReference type="eggNOG" id="ENOG5030RBI">
    <property type="taxonomic scope" value="Bacteria"/>
</dbReference>
<dbReference type="AlphaFoldDB" id="K9P6C0"/>
<dbReference type="STRING" id="292564.Cyagr_1506"/>
<dbReference type="EMBL" id="CP003495">
    <property type="protein sequence ID" value="AFY28670.1"/>
    <property type="molecule type" value="Genomic_DNA"/>
</dbReference>
<reference evidence="2" key="1">
    <citation type="journal article" date="2013" name="Proc. Natl. Acad. Sci. U.S.A.">
        <title>Improving the coverage of the cyanobacterial phylum using diversity-driven genome sequencing.</title>
        <authorList>
            <person name="Shih P.M."/>
            <person name="Wu D."/>
            <person name="Latifi A."/>
            <person name="Axen S.D."/>
            <person name="Fewer D.P."/>
            <person name="Talla E."/>
            <person name="Calteau A."/>
            <person name="Cai F."/>
            <person name="Tandeau de Marsac N."/>
            <person name="Rippka R."/>
            <person name="Herdman M."/>
            <person name="Sivonen K."/>
            <person name="Coursin T."/>
            <person name="Laurent T."/>
            <person name="Goodwin L."/>
            <person name="Nolan M."/>
            <person name="Davenport K.W."/>
            <person name="Han C.S."/>
            <person name="Rubin E.M."/>
            <person name="Eisen J.A."/>
            <person name="Woyke T."/>
            <person name="Gugger M."/>
            <person name="Kerfeld C.A."/>
        </authorList>
    </citation>
    <scope>NUCLEOTIDE SEQUENCE [LARGE SCALE GENOMIC DNA]</scope>
    <source>
        <strain evidence="2">ATCC 27147 / PCC 6307</strain>
    </source>
</reference>